<dbReference type="FunFam" id="1.10.287.70:FF:000143">
    <property type="entry name" value="Probable glutamate receptor"/>
    <property type="match status" value="1"/>
</dbReference>
<comment type="similarity">
    <text evidence="2">Belongs to the glutamate-gated ion channel (TC 1.A.10.1) family.</text>
</comment>
<evidence type="ECO:0000256" key="4">
    <source>
        <dbReference type="ARBA" id="ARBA00022692"/>
    </source>
</evidence>
<evidence type="ECO:0000256" key="5">
    <source>
        <dbReference type="ARBA" id="ARBA00022989"/>
    </source>
</evidence>
<feature type="signal peptide" evidence="13">
    <location>
        <begin position="1"/>
        <end position="24"/>
    </location>
</feature>
<feature type="site" description="Crucial to convey clamshell closure to channel opening" evidence="10">
    <location>
        <position position="685"/>
    </location>
</feature>
<dbReference type="Gene3D" id="3.40.190.10">
    <property type="entry name" value="Periplasmic binding protein-like II"/>
    <property type="match status" value="1"/>
</dbReference>
<evidence type="ECO:0000259" key="14">
    <source>
        <dbReference type="Pfam" id="PF00060"/>
    </source>
</evidence>
<dbReference type="GO" id="GO:0015276">
    <property type="term" value="F:ligand-gated monoatomic ion channel activity"/>
    <property type="evidence" value="ECO:0007669"/>
    <property type="project" value="InterPro"/>
</dbReference>
<keyword evidence="3" id="KW-1003">Cell membrane</keyword>
<dbReference type="PANTHER" id="PTHR42643">
    <property type="entry name" value="IONOTROPIC RECEPTOR 20A-RELATED"/>
    <property type="match status" value="1"/>
</dbReference>
<name>A0A7D0TDP8_9DIPT</name>
<evidence type="ECO:0000256" key="10">
    <source>
        <dbReference type="PIRSR" id="PIRSR601508-2"/>
    </source>
</evidence>
<dbReference type="GO" id="GO:0038023">
    <property type="term" value="F:signaling receptor activity"/>
    <property type="evidence" value="ECO:0007669"/>
    <property type="project" value="InterPro"/>
</dbReference>
<keyword evidence="8" id="KW-0325">Glycoprotein</keyword>
<evidence type="ECO:0000256" key="1">
    <source>
        <dbReference type="ARBA" id="ARBA00004651"/>
    </source>
</evidence>
<dbReference type="PRINTS" id="PR00177">
    <property type="entry name" value="NMDARECEPTOR"/>
</dbReference>
<keyword evidence="5 12" id="KW-1133">Transmembrane helix</keyword>
<proteinExistence type="evidence at transcript level"/>
<evidence type="ECO:0000256" key="9">
    <source>
        <dbReference type="PIRSR" id="PIRSR601508-1"/>
    </source>
</evidence>
<evidence type="ECO:0000256" key="11">
    <source>
        <dbReference type="PIRSR" id="PIRSR601508-3"/>
    </source>
</evidence>
<evidence type="ECO:0000256" key="13">
    <source>
        <dbReference type="SAM" id="SignalP"/>
    </source>
</evidence>
<dbReference type="AlphaFoldDB" id="A0A7D0TDP8"/>
<organism evidence="15">
    <name type="scientific">Propsilocerus akamusi</name>
    <dbReference type="NCBI Taxonomy" id="903466"/>
    <lineage>
        <taxon>Eukaryota</taxon>
        <taxon>Metazoa</taxon>
        <taxon>Ecdysozoa</taxon>
        <taxon>Arthropoda</taxon>
        <taxon>Hexapoda</taxon>
        <taxon>Insecta</taxon>
        <taxon>Pterygota</taxon>
        <taxon>Neoptera</taxon>
        <taxon>Endopterygota</taxon>
        <taxon>Diptera</taxon>
        <taxon>Nematocera</taxon>
        <taxon>Chironomoidea</taxon>
        <taxon>Chironomidae</taxon>
        <taxon>Propsilocerus</taxon>
    </lineage>
</organism>
<feature type="site" description="Interaction with the cone snail toxin Con-ikot-ikot" evidence="10">
    <location>
        <position position="712"/>
    </location>
</feature>
<evidence type="ECO:0000256" key="6">
    <source>
        <dbReference type="ARBA" id="ARBA00023136"/>
    </source>
</evidence>
<dbReference type="SUPFAM" id="SSF53850">
    <property type="entry name" value="Periplasmic binding protein-like II"/>
    <property type="match status" value="1"/>
</dbReference>
<comment type="subcellular location">
    <subcellularLocation>
        <location evidence="1">Cell membrane</location>
        <topology evidence="1">Multi-pass membrane protein</topology>
    </subcellularLocation>
</comment>
<dbReference type="GO" id="GO:0050906">
    <property type="term" value="P:detection of stimulus involved in sensory perception"/>
    <property type="evidence" value="ECO:0007669"/>
    <property type="project" value="UniProtKB-ARBA"/>
</dbReference>
<feature type="transmembrane region" description="Helical" evidence="12">
    <location>
        <begin position="585"/>
        <end position="607"/>
    </location>
</feature>
<dbReference type="PROSITE" id="PS51257">
    <property type="entry name" value="PROKAR_LIPOPROTEIN"/>
    <property type="match status" value="1"/>
</dbReference>
<keyword evidence="7 15" id="KW-0675">Receptor</keyword>
<dbReference type="PANTHER" id="PTHR42643:SF24">
    <property type="entry name" value="IONOTROPIC RECEPTOR 60A"/>
    <property type="match status" value="1"/>
</dbReference>
<evidence type="ECO:0000256" key="2">
    <source>
        <dbReference type="ARBA" id="ARBA00008685"/>
    </source>
</evidence>
<dbReference type="EMBL" id="MN132970">
    <property type="protein sequence ID" value="QGW50643.1"/>
    <property type="molecule type" value="mRNA"/>
</dbReference>
<keyword evidence="13" id="KW-0732">Signal</keyword>
<dbReference type="Pfam" id="PF00060">
    <property type="entry name" value="Lig_chan"/>
    <property type="match status" value="1"/>
</dbReference>
<evidence type="ECO:0000256" key="7">
    <source>
        <dbReference type="ARBA" id="ARBA00023170"/>
    </source>
</evidence>
<sequence>MFFVKFSVLLTLFIWCSCFSRCSCDDFPSLLTANASIAIILDREYLDNQYDDVLKEVKIIIEKILREDLKNGGLVVLYYSWTKINLRKDFTAVFSITSCDNTWEIYRDSRPENLLMIAVTEPDCPRLPYNEAIMIPMMKPGEELPQVILDSKAQHSVSWKSSVLLYDNTFDRDMISRCVIALSRDFPDESGNLVKPLSVSIYRMKETAHEWDRRKFIRNLLKALPTKFIGRNFMVLVTTQLMQSIMEIARDLKMVDTFSQWLYVVSDTNYINNNISAIMPLIDEGNNIAFIYNFTKFGEECATGLNCHAGELLRAFVLGLSKAIREEQGIYGLISDEEWEVIRPSKKERRDGILNFMLEILRDTSKCSNCTTWKVETADVWGDRYEFTSFTDETSMQSTTRKTAKTSSIGFKLINAGYWKPFDGLKMTDALFPHISHGFRGKTFHIITYHNPPWQIVSSNESGIVGEASGVIMDILSELSKKLNFTYVLHLAKISTNLNVNMTDDVNGTMTKDIHLLTTDIPSEVLNLLADNQIILGAVASTVNERYKRLINFSVPISIQPYSFLVAKPKEISRIYLFTAPFTNGTWLCLAALIVILPPILCLVNRLSPFYEFHGRRKKLGLFKIDNCFWYIYGALLQQGGLYLPHADSGRIIIGAWWLIVIVLVTTYCGNLVAFLTFPKIDIQIKTVSQLVASGSVSWGLRSGTYLEEYIRDTDLAKYEKLFKGASFYLDENDDIIDAVRHGRHIYIDWKSNLLSIMRREFLKSDSCDFALSTEDFMEEQISMLMPMNSPYLELFNLEITRLHQMGLIDRWMKEYSPKRDRCSKQSSVIEVINHIVSLDDMQGSFLVLLLGFGGGFFFFFCECILRYYYKRKEREIIKPFVE</sequence>
<evidence type="ECO:0000313" key="15">
    <source>
        <dbReference type="EMBL" id="QGW50643.1"/>
    </source>
</evidence>
<feature type="domain" description="Ionotropic glutamate receptor C-terminal" evidence="14">
    <location>
        <begin position="585"/>
        <end position="853"/>
    </location>
</feature>
<evidence type="ECO:0000256" key="3">
    <source>
        <dbReference type="ARBA" id="ARBA00022475"/>
    </source>
</evidence>
<keyword evidence="6 12" id="KW-0472">Membrane</keyword>
<dbReference type="InterPro" id="IPR001320">
    <property type="entry name" value="Iontro_rcpt_C"/>
</dbReference>
<feature type="disulfide bond" evidence="11">
    <location>
        <begin position="768"/>
        <end position="823"/>
    </location>
</feature>
<evidence type="ECO:0000256" key="12">
    <source>
        <dbReference type="SAM" id="Phobius"/>
    </source>
</evidence>
<dbReference type="GO" id="GO:0005886">
    <property type="term" value="C:plasma membrane"/>
    <property type="evidence" value="ECO:0007669"/>
    <property type="project" value="UniProtKB-SubCell"/>
</dbReference>
<reference evidence="15" key="1">
    <citation type="submission" date="2019-07" db="EMBL/GenBank/DDBJ databases">
        <title>Identification and Expression Pattern of Chemosensory Genes from the Transcriptome of the Propsilocerus akamusi.</title>
        <authorList>
            <person name="Yan C."/>
            <person name="Pan L."/>
        </authorList>
    </citation>
    <scope>NUCLEOTIDE SEQUENCE</scope>
</reference>
<accession>A0A7D0TDP8</accession>
<keyword evidence="4 12" id="KW-0812">Transmembrane</keyword>
<protein>
    <submittedName>
        <fullName evidence="15">Ionotropic receptor 1</fullName>
    </submittedName>
</protein>
<keyword evidence="11" id="KW-1015">Disulfide bond</keyword>
<feature type="transmembrane region" description="Helical" evidence="12">
    <location>
        <begin position="652"/>
        <end position="676"/>
    </location>
</feature>
<dbReference type="Gene3D" id="1.10.287.70">
    <property type="match status" value="1"/>
</dbReference>
<feature type="transmembrane region" description="Helical" evidence="12">
    <location>
        <begin position="628"/>
        <end position="646"/>
    </location>
</feature>
<feature type="binding site" evidence="9">
    <location>
        <position position="542"/>
    </location>
    <ligand>
        <name>L-glutamate</name>
        <dbReference type="ChEBI" id="CHEBI:29985"/>
    </ligand>
</feature>
<dbReference type="InterPro" id="IPR001508">
    <property type="entry name" value="Iono_Glu_rcpt_met"/>
</dbReference>
<feature type="transmembrane region" description="Helical" evidence="12">
    <location>
        <begin position="846"/>
        <end position="870"/>
    </location>
</feature>
<feature type="chain" id="PRO_5027841158" evidence="13">
    <location>
        <begin position="25"/>
        <end position="883"/>
    </location>
</feature>
<dbReference type="InterPro" id="IPR052192">
    <property type="entry name" value="Insect_Ionotropic_Sensory_Rcpt"/>
</dbReference>
<evidence type="ECO:0000256" key="8">
    <source>
        <dbReference type="ARBA" id="ARBA00023180"/>
    </source>
</evidence>